<protein>
    <submittedName>
        <fullName evidence="1">Uncharacterized protein</fullName>
    </submittedName>
</protein>
<evidence type="ECO:0000313" key="2">
    <source>
        <dbReference type="Proteomes" id="UP000050509"/>
    </source>
</evidence>
<keyword evidence="2" id="KW-1185">Reference proteome</keyword>
<accession>A0A0P9D2A4</accession>
<feature type="non-terminal residue" evidence="1">
    <location>
        <position position="1"/>
    </location>
</feature>
<reference evidence="1 2" key="1">
    <citation type="submission" date="2015-09" db="EMBL/GenBank/DDBJ databases">
        <title>Draft genome sequence of Kouleothrix aurantiaca JCM 19913.</title>
        <authorList>
            <person name="Hemp J."/>
        </authorList>
    </citation>
    <scope>NUCLEOTIDE SEQUENCE [LARGE SCALE GENOMIC DNA]</scope>
    <source>
        <strain evidence="1 2">COM-B</strain>
    </source>
</reference>
<gene>
    <name evidence="1" type="ORF">SE17_43165</name>
</gene>
<dbReference type="Proteomes" id="UP000050509">
    <property type="component" value="Unassembled WGS sequence"/>
</dbReference>
<dbReference type="AlphaFoldDB" id="A0A0P9D2A4"/>
<dbReference type="EMBL" id="LJCR01003540">
    <property type="protein sequence ID" value="KPV46588.1"/>
    <property type="molecule type" value="Genomic_DNA"/>
</dbReference>
<comment type="caution">
    <text evidence="1">The sequence shown here is derived from an EMBL/GenBank/DDBJ whole genome shotgun (WGS) entry which is preliminary data.</text>
</comment>
<name>A0A0P9D2A4_9CHLR</name>
<feature type="non-terminal residue" evidence="1">
    <location>
        <position position="188"/>
    </location>
</feature>
<sequence length="188" mass="19118">AEIQILEGNRLVAMPYALDVLYCQIPADGDWSKIVIGQLPVTLSEEDDKLAQLSVLLKQSDPDDSGPAVLSDDEDASAVLPGRIYRGGLLGREVPAPALSDVSANTAPGSARGDAAVQRIVVEMAAGPAASDLAAAAETPRFGYYIDSAGTIFQLLPDTQSAGAADALSIGVEPTGAGANDAQSAALG</sequence>
<organism evidence="1 2">
    <name type="scientific">Kouleothrix aurantiaca</name>
    <dbReference type="NCBI Taxonomy" id="186479"/>
    <lineage>
        <taxon>Bacteria</taxon>
        <taxon>Bacillati</taxon>
        <taxon>Chloroflexota</taxon>
        <taxon>Chloroflexia</taxon>
        <taxon>Chloroflexales</taxon>
        <taxon>Roseiflexineae</taxon>
        <taxon>Roseiflexaceae</taxon>
        <taxon>Kouleothrix</taxon>
    </lineage>
</organism>
<evidence type="ECO:0000313" key="1">
    <source>
        <dbReference type="EMBL" id="KPV46588.1"/>
    </source>
</evidence>
<proteinExistence type="predicted"/>